<comment type="caution">
    <text evidence="1">The sequence shown here is derived from an EMBL/GenBank/DDBJ whole genome shotgun (WGS) entry which is preliminary data.</text>
</comment>
<sequence>PTLSAPSLYDKTILTFQTGGRMGKVAQKFHATNQEKNVPCIRQI</sequence>
<dbReference type="AlphaFoldDB" id="A0A0F9DIN7"/>
<feature type="non-terminal residue" evidence="1">
    <location>
        <position position="1"/>
    </location>
</feature>
<protein>
    <submittedName>
        <fullName evidence="1">Uncharacterized protein</fullName>
    </submittedName>
</protein>
<accession>A0A0F9DIN7</accession>
<organism evidence="1">
    <name type="scientific">marine sediment metagenome</name>
    <dbReference type="NCBI Taxonomy" id="412755"/>
    <lineage>
        <taxon>unclassified sequences</taxon>
        <taxon>metagenomes</taxon>
        <taxon>ecological metagenomes</taxon>
    </lineage>
</organism>
<reference evidence="1" key="1">
    <citation type="journal article" date="2015" name="Nature">
        <title>Complex archaea that bridge the gap between prokaryotes and eukaryotes.</title>
        <authorList>
            <person name="Spang A."/>
            <person name="Saw J.H."/>
            <person name="Jorgensen S.L."/>
            <person name="Zaremba-Niedzwiedzka K."/>
            <person name="Martijn J."/>
            <person name="Lind A.E."/>
            <person name="van Eijk R."/>
            <person name="Schleper C."/>
            <person name="Guy L."/>
            <person name="Ettema T.J."/>
        </authorList>
    </citation>
    <scope>NUCLEOTIDE SEQUENCE</scope>
</reference>
<gene>
    <name evidence="1" type="ORF">LCGC14_2194620</name>
</gene>
<dbReference type="EMBL" id="LAZR01028797">
    <property type="protein sequence ID" value="KKL61509.1"/>
    <property type="molecule type" value="Genomic_DNA"/>
</dbReference>
<evidence type="ECO:0000313" key="1">
    <source>
        <dbReference type="EMBL" id="KKL61509.1"/>
    </source>
</evidence>
<proteinExistence type="predicted"/>
<name>A0A0F9DIN7_9ZZZZ</name>